<dbReference type="SUPFAM" id="SSF46785">
    <property type="entry name" value="Winged helix' DNA-binding domain"/>
    <property type="match status" value="1"/>
</dbReference>
<dbReference type="InterPro" id="IPR036388">
    <property type="entry name" value="WH-like_DNA-bd_sf"/>
</dbReference>
<dbReference type="Gene3D" id="1.10.10.10">
    <property type="entry name" value="Winged helix-like DNA-binding domain superfamily/Winged helix DNA-binding domain"/>
    <property type="match status" value="1"/>
</dbReference>
<proteinExistence type="predicted"/>
<accession>A0A290Z929</accession>
<keyword evidence="3" id="KW-1185">Reference proteome</keyword>
<evidence type="ECO:0000313" key="2">
    <source>
        <dbReference type="EMBL" id="ATE55518.1"/>
    </source>
</evidence>
<dbReference type="AlphaFoldDB" id="A0A290Z929"/>
<reference evidence="2" key="1">
    <citation type="submission" date="2017-09" db="EMBL/GenBank/DDBJ databases">
        <title>Complete Genome Sequence of ansamitocin-producing Bacterium Actinosynnema pretiosum X47.</title>
        <authorList>
            <person name="Cao G."/>
            <person name="Zong G."/>
            <person name="Zhong C."/>
            <person name="Fu J."/>
        </authorList>
    </citation>
    <scope>NUCLEOTIDE SEQUENCE [LARGE SCALE GENOMIC DNA]</scope>
    <source>
        <strain evidence="2">X47</strain>
    </source>
</reference>
<organism evidence="2 3">
    <name type="scientific">Actinosynnema pretiosum</name>
    <dbReference type="NCBI Taxonomy" id="42197"/>
    <lineage>
        <taxon>Bacteria</taxon>
        <taxon>Bacillati</taxon>
        <taxon>Actinomycetota</taxon>
        <taxon>Actinomycetes</taxon>
        <taxon>Pseudonocardiales</taxon>
        <taxon>Pseudonocardiaceae</taxon>
        <taxon>Actinosynnema</taxon>
    </lineage>
</organism>
<dbReference type="InterPro" id="IPR052509">
    <property type="entry name" value="Metal_resp_DNA-bind_regulator"/>
</dbReference>
<dbReference type="InterPro" id="IPR036390">
    <property type="entry name" value="WH_DNA-bd_sf"/>
</dbReference>
<dbReference type="EMBL" id="CP023445">
    <property type="protein sequence ID" value="ATE55518.1"/>
    <property type="molecule type" value="Genomic_DNA"/>
</dbReference>
<gene>
    <name evidence="2" type="ORF">CNX65_21370</name>
</gene>
<dbReference type="Pfam" id="PF03551">
    <property type="entry name" value="PadR"/>
    <property type="match status" value="1"/>
</dbReference>
<evidence type="ECO:0000313" key="3">
    <source>
        <dbReference type="Proteomes" id="UP000218505"/>
    </source>
</evidence>
<dbReference type="RefSeq" id="WP_096495351.1">
    <property type="nucleotide sequence ID" value="NZ_CP023445.1"/>
</dbReference>
<name>A0A290Z929_9PSEU</name>
<dbReference type="PANTHER" id="PTHR33169">
    <property type="entry name" value="PADR-FAMILY TRANSCRIPTIONAL REGULATOR"/>
    <property type="match status" value="1"/>
</dbReference>
<dbReference type="KEGG" id="apre:CNX65_21370"/>
<feature type="domain" description="Transcription regulator PadR N-terminal" evidence="1">
    <location>
        <begin position="23"/>
        <end position="93"/>
    </location>
</feature>
<protein>
    <submittedName>
        <fullName evidence="2">PadR family transcriptional regulator</fullName>
    </submittedName>
</protein>
<sequence length="117" mass="13107">MEAGGAERSPLAQMRRGVVEHCVLALLRERERYAVELVEVLRERGLIAGEGTVYPLLSRLRKQGLVETEWREGGSGPPRRYYRASAEGVAAVERFARDWAVLRDSVDLVIEGEGERA</sequence>
<evidence type="ECO:0000259" key="1">
    <source>
        <dbReference type="Pfam" id="PF03551"/>
    </source>
</evidence>
<dbReference type="PANTHER" id="PTHR33169:SF14">
    <property type="entry name" value="TRANSCRIPTIONAL REGULATOR RV3488"/>
    <property type="match status" value="1"/>
</dbReference>
<dbReference type="InterPro" id="IPR005149">
    <property type="entry name" value="Tscrpt_reg_PadR_N"/>
</dbReference>
<dbReference type="Proteomes" id="UP000218505">
    <property type="component" value="Chromosome"/>
</dbReference>